<evidence type="ECO:0000259" key="2">
    <source>
        <dbReference type="Pfam" id="PF00496"/>
    </source>
</evidence>
<keyword evidence="1" id="KW-0732">Signal</keyword>
<dbReference type="Pfam" id="PF00496">
    <property type="entry name" value="SBP_bac_5"/>
    <property type="match status" value="1"/>
</dbReference>
<sequence>MSKSSLGLAALGVSSVLLLSACGGGGGSEGGAAGSFDQATTEVVNASEEQGGTLRYAISANIESTDPGNTYYGYVWNFSRYYARTLLTYNAEPGKTTETVPDMAAEMPEISDDGKSYTVKLRDGLTYEDGSAITSEDIKYGIARSNFGDDALPNGPRYFKELLADSEDYEGVNANPSDPLAGFDGIETPDDQTLVFHLKKPFADFPYVLVQPQTAPVPADADKGQQYQEHVVSSGPYKFEGDWTPGSGLTLVRNEEWNPDSDPVRPALPDKITVEEGVDQNEIDQRLINGELDVDLGGTGLGPAQKGDILTDEDAKANADNPENGSLRYVAVNTVVEPLDNEACRQAVMYAADHNSLQRAWGGAAGGEIPNDVIPPAIPGHDPKLDLYPSEGDKGDLDKAEAKLEECGEEDGFSTNLGVRSDRPTEVAAAEALQASLERVGIKVNIKQYPSDTFTNTQAGSPDFVHENELGLNIYGWIPDWPTGYGFLSYIAHGDNIKKAGNSNISELDDEEINEMLDEAVATEDASEQERLYKEIDRRIMETGAILPIVFEKSVLYRPENLTNVRFSAGYAMYDYMPLGTTNT</sequence>
<feature type="chain" id="PRO_5045567328" evidence="1">
    <location>
        <begin position="22"/>
        <end position="584"/>
    </location>
</feature>
<comment type="caution">
    <text evidence="3">The sequence shown here is derived from an EMBL/GenBank/DDBJ whole genome shotgun (WGS) entry which is preliminary data.</text>
</comment>
<dbReference type="PANTHER" id="PTHR30290:SF83">
    <property type="entry name" value="ABC TRANSPORTER SUBSTRATE-BINDING PROTEIN"/>
    <property type="match status" value="1"/>
</dbReference>
<dbReference type="PROSITE" id="PS51257">
    <property type="entry name" value="PROKAR_LIPOPROTEIN"/>
    <property type="match status" value="1"/>
</dbReference>
<dbReference type="Gene3D" id="3.10.105.10">
    <property type="entry name" value="Dipeptide-binding Protein, Domain 3"/>
    <property type="match status" value="1"/>
</dbReference>
<name>A0ABT4TLD4_9ACTN</name>
<feature type="signal peptide" evidence="1">
    <location>
        <begin position="1"/>
        <end position="21"/>
    </location>
</feature>
<gene>
    <name evidence="3" type="ORF">O4U47_10265</name>
</gene>
<dbReference type="InterPro" id="IPR030678">
    <property type="entry name" value="Peptide/Ni-bd"/>
</dbReference>
<reference evidence="3" key="1">
    <citation type="submission" date="2023-01" db="EMBL/GenBank/DDBJ databases">
        <title>Draft genome sequence of Nocardiopsis sp. LSu2-4 isolated from halophytes.</title>
        <authorList>
            <person name="Duangmal K."/>
            <person name="Chantavorakit T."/>
        </authorList>
    </citation>
    <scope>NUCLEOTIDE SEQUENCE</scope>
    <source>
        <strain evidence="3">LSu2-4</strain>
    </source>
</reference>
<evidence type="ECO:0000313" key="3">
    <source>
        <dbReference type="EMBL" id="MDA2804897.1"/>
    </source>
</evidence>
<dbReference type="PIRSF" id="PIRSF002741">
    <property type="entry name" value="MppA"/>
    <property type="match status" value="1"/>
</dbReference>
<dbReference type="EMBL" id="JAQFWP010000014">
    <property type="protein sequence ID" value="MDA2804897.1"/>
    <property type="molecule type" value="Genomic_DNA"/>
</dbReference>
<evidence type="ECO:0000313" key="4">
    <source>
        <dbReference type="Proteomes" id="UP001165685"/>
    </source>
</evidence>
<dbReference type="Proteomes" id="UP001165685">
    <property type="component" value="Unassembled WGS sequence"/>
</dbReference>
<keyword evidence="4" id="KW-1185">Reference proteome</keyword>
<dbReference type="RefSeq" id="WP_270677498.1">
    <property type="nucleotide sequence ID" value="NZ_JAQFWP010000014.1"/>
</dbReference>
<dbReference type="InterPro" id="IPR000914">
    <property type="entry name" value="SBP_5_dom"/>
</dbReference>
<feature type="domain" description="Solute-binding protein family 5" evidence="2">
    <location>
        <begin position="99"/>
        <end position="497"/>
    </location>
</feature>
<dbReference type="PANTHER" id="PTHR30290">
    <property type="entry name" value="PERIPLASMIC BINDING COMPONENT OF ABC TRANSPORTER"/>
    <property type="match status" value="1"/>
</dbReference>
<organism evidence="3 4">
    <name type="scientific">Nocardiopsis suaedae</name>
    <dbReference type="NCBI Taxonomy" id="3018444"/>
    <lineage>
        <taxon>Bacteria</taxon>
        <taxon>Bacillati</taxon>
        <taxon>Actinomycetota</taxon>
        <taxon>Actinomycetes</taxon>
        <taxon>Streptosporangiales</taxon>
        <taxon>Nocardiopsidaceae</taxon>
        <taxon>Nocardiopsis</taxon>
    </lineage>
</organism>
<evidence type="ECO:0000256" key="1">
    <source>
        <dbReference type="SAM" id="SignalP"/>
    </source>
</evidence>
<accession>A0ABT4TLD4</accession>
<dbReference type="CDD" id="cd08506">
    <property type="entry name" value="PBP2_clavulanate_OppA2"/>
    <property type="match status" value="1"/>
</dbReference>
<protein>
    <submittedName>
        <fullName evidence="3">ABC transporter substrate-binding protein</fullName>
    </submittedName>
</protein>
<dbReference type="SUPFAM" id="SSF53850">
    <property type="entry name" value="Periplasmic binding protein-like II"/>
    <property type="match status" value="1"/>
</dbReference>
<dbReference type="Gene3D" id="3.40.190.10">
    <property type="entry name" value="Periplasmic binding protein-like II"/>
    <property type="match status" value="1"/>
</dbReference>
<dbReference type="InterPro" id="IPR039424">
    <property type="entry name" value="SBP_5"/>
</dbReference>
<proteinExistence type="predicted"/>